<organism evidence="1 2">
    <name type="scientific">Mortierella alpina</name>
    <name type="common">Oleaginous fungus</name>
    <name type="synonym">Mortierella renispora</name>
    <dbReference type="NCBI Taxonomy" id="64518"/>
    <lineage>
        <taxon>Eukaryota</taxon>
        <taxon>Fungi</taxon>
        <taxon>Fungi incertae sedis</taxon>
        <taxon>Mucoromycota</taxon>
        <taxon>Mortierellomycotina</taxon>
        <taxon>Mortierellomycetes</taxon>
        <taxon>Mortierellales</taxon>
        <taxon>Mortierellaceae</taxon>
        <taxon>Mortierella</taxon>
    </lineage>
</organism>
<dbReference type="EMBL" id="JAAAHY010001666">
    <property type="protein sequence ID" value="KAF9947457.1"/>
    <property type="molecule type" value="Genomic_DNA"/>
</dbReference>
<gene>
    <name evidence="1" type="ORF">BGZ70_002670</name>
</gene>
<dbReference type="AlphaFoldDB" id="A0A9P6ITR2"/>
<dbReference type="Proteomes" id="UP000738359">
    <property type="component" value="Unassembled WGS sequence"/>
</dbReference>
<keyword evidence="2" id="KW-1185">Reference proteome</keyword>
<protein>
    <submittedName>
        <fullName evidence="1">Uncharacterized protein</fullName>
    </submittedName>
</protein>
<evidence type="ECO:0000313" key="1">
    <source>
        <dbReference type="EMBL" id="KAF9947457.1"/>
    </source>
</evidence>
<sequence>MNREVEELHIVGEVDDYGIALALNNMPDIRSLSITVENRLGSMSLDAMSNIAVNLTRFESHSHRLTGSAIELVLSSCPLLHTLIARTV</sequence>
<dbReference type="OrthoDB" id="2432222at2759"/>
<dbReference type="Gene3D" id="3.80.10.10">
    <property type="entry name" value="Ribonuclease Inhibitor"/>
    <property type="match status" value="1"/>
</dbReference>
<name>A0A9P6ITR2_MORAP</name>
<reference evidence="1" key="1">
    <citation type="journal article" date="2020" name="Fungal Divers.">
        <title>Resolving the Mortierellaceae phylogeny through synthesis of multi-gene phylogenetics and phylogenomics.</title>
        <authorList>
            <person name="Vandepol N."/>
            <person name="Liber J."/>
            <person name="Desiro A."/>
            <person name="Na H."/>
            <person name="Kennedy M."/>
            <person name="Barry K."/>
            <person name="Grigoriev I.V."/>
            <person name="Miller A.N."/>
            <person name="O'Donnell K."/>
            <person name="Stajich J.E."/>
            <person name="Bonito G."/>
        </authorList>
    </citation>
    <scope>NUCLEOTIDE SEQUENCE</scope>
    <source>
        <strain evidence="1">CK1249</strain>
    </source>
</reference>
<accession>A0A9P6ITR2</accession>
<evidence type="ECO:0000313" key="2">
    <source>
        <dbReference type="Proteomes" id="UP000738359"/>
    </source>
</evidence>
<proteinExistence type="predicted"/>
<comment type="caution">
    <text evidence="1">The sequence shown here is derived from an EMBL/GenBank/DDBJ whole genome shotgun (WGS) entry which is preliminary data.</text>
</comment>
<feature type="non-terminal residue" evidence="1">
    <location>
        <position position="88"/>
    </location>
</feature>
<dbReference type="InterPro" id="IPR032675">
    <property type="entry name" value="LRR_dom_sf"/>
</dbReference>